<evidence type="ECO:0000313" key="3">
    <source>
        <dbReference type="Proteomes" id="UP000722485"/>
    </source>
</evidence>
<evidence type="ECO:0000256" key="1">
    <source>
        <dbReference type="SAM" id="MobiDB-lite"/>
    </source>
</evidence>
<evidence type="ECO:0000313" key="2">
    <source>
        <dbReference type="EMBL" id="KAF7548817.1"/>
    </source>
</evidence>
<comment type="caution">
    <text evidence="2">The sequence shown here is derived from an EMBL/GenBank/DDBJ whole genome shotgun (WGS) entry which is preliminary data.</text>
</comment>
<reference evidence="2" key="1">
    <citation type="submission" date="2020-03" db="EMBL/GenBank/DDBJ databases">
        <title>Draft Genome Sequence of Cylindrodendrum hubeiense.</title>
        <authorList>
            <person name="Buettner E."/>
            <person name="Kellner H."/>
        </authorList>
    </citation>
    <scope>NUCLEOTIDE SEQUENCE</scope>
    <source>
        <strain evidence="2">IHI 201604</strain>
    </source>
</reference>
<gene>
    <name evidence="2" type="ORF">G7Z17_g6811</name>
</gene>
<feature type="region of interest" description="Disordered" evidence="1">
    <location>
        <begin position="1"/>
        <end position="46"/>
    </location>
</feature>
<organism evidence="2 3">
    <name type="scientific">Cylindrodendrum hubeiense</name>
    <dbReference type="NCBI Taxonomy" id="595255"/>
    <lineage>
        <taxon>Eukaryota</taxon>
        <taxon>Fungi</taxon>
        <taxon>Dikarya</taxon>
        <taxon>Ascomycota</taxon>
        <taxon>Pezizomycotina</taxon>
        <taxon>Sordariomycetes</taxon>
        <taxon>Hypocreomycetidae</taxon>
        <taxon>Hypocreales</taxon>
        <taxon>Nectriaceae</taxon>
        <taxon>Cylindrodendrum</taxon>
    </lineage>
</organism>
<name>A0A9P5H6N0_9HYPO</name>
<dbReference type="EMBL" id="JAANBB010000138">
    <property type="protein sequence ID" value="KAF7548817.1"/>
    <property type="molecule type" value="Genomic_DNA"/>
</dbReference>
<feature type="compositionally biased region" description="Low complexity" evidence="1">
    <location>
        <begin position="1"/>
        <end position="14"/>
    </location>
</feature>
<dbReference type="AlphaFoldDB" id="A0A9P5H6N0"/>
<accession>A0A9P5H6N0</accession>
<dbReference type="OrthoDB" id="4222821at2759"/>
<sequence length="359" mass="37938">MSSSSSSSSSGTSSCPAATPDTQLEAPIDSEPAQSGAAELEPGSSDAHTIWDSSALRLNGFTSIMSDCNSDMGMVGYDWLQPSGVALDDVDTFEMGQPGLPPWPHLATVTDAASWPTDGTAATNNVTTRSDSAASTGQRLATLVSEIQQQLRRLEEGPWHTDSTYSLHDYPVGTILGLSQQFSAIAGPILSGTACVAGGLEEGGRDEDGRDIMTSYAAADTPNTLLVMCGYMWLVHIYGIVLGHFQKHLHCMPTREYHHLGTMSGGISPIAGGGRTDLRLGELPCADMALSLQQIHTAVRMLLDVLHDIEGHLGRGAVLARDMAVTLLLNSSRLQDGSSRGLGMKAAAVKELLREKMGL</sequence>
<dbReference type="Proteomes" id="UP000722485">
    <property type="component" value="Unassembled WGS sequence"/>
</dbReference>
<proteinExistence type="predicted"/>
<protein>
    <submittedName>
        <fullName evidence="2">Uncharacterized protein</fullName>
    </submittedName>
</protein>
<keyword evidence="3" id="KW-1185">Reference proteome</keyword>